<protein>
    <recommendedName>
        <fullName evidence="1">Putative Se/S carrier protein-like domain-containing protein</fullName>
    </recommendedName>
</protein>
<dbReference type="STRING" id="33036.HMPREF3200_01099"/>
<feature type="domain" description="Putative Se/S carrier protein-like" evidence="1">
    <location>
        <begin position="29"/>
        <end position="63"/>
    </location>
</feature>
<gene>
    <name evidence="2" type="ORF">HMPREF3200_01099</name>
</gene>
<reference evidence="3" key="1">
    <citation type="submission" date="2016-01" db="EMBL/GenBank/DDBJ databases">
        <authorList>
            <person name="Mitreva M."/>
            <person name="Pepin K.H."/>
            <person name="Mihindukulasuriya K.A."/>
            <person name="Fulton R."/>
            <person name="Fronick C."/>
            <person name="O'Laughlin M."/>
            <person name="Miner T."/>
            <person name="Herter B."/>
            <person name="Rosa B.A."/>
            <person name="Cordes M."/>
            <person name="Tomlinson C."/>
            <person name="Wollam A."/>
            <person name="Palsikar V.B."/>
            <person name="Mardis E.R."/>
            <person name="Wilson R.K."/>
        </authorList>
    </citation>
    <scope>NUCLEOTIDE SEQUENCE [LARGE SCALE GENOMIC DNA]</scope>
    <source>
        <strain evidence="3">MJR8151</strain>
    </source>
</reference>
<evidence type="ECO:0000259" key="1">
    <source>
        <dbReference type="Pfam" id="PF11823"/>
    </source>
</evidence>
<dbReference type="InterPro" id="IPR021778">
    <property type="entry name" value="Se/S_carrier-like"/>
</dbReference>
<proteinExistence type="predicted"/>
<dbReference type="RefSeq" id="WP_060929443.1">
    <property type="nucleotide sequence ID" value="NZ_CAMPNK010000007.1"/>
</dbReference>
<dbReference type="EMBL" id="LRPM01000041">
    <property type="protein sequence ID" value="KWZ77890.1"/>
    <property type="molecule type" value="Genomic_DNA"/>
</dbReference>
<dbReference type="AlphaFoldDB" id="A0A133KEF2"/>
<accession>A0A133KEF2</accession>
<keyword evidence="3" id="KW-1185">Reference proteome</keyword>
<dbReference type="Pfam" id="PF11823">
    <property type="entry name" value="Se_S_carrier"/>
    <property type="match status" value="1"/>
</dbReference>
<name>A0A133KEF2_9FIRM</name>
<evidence type="ECO:0000313" key="2">
    <source>
        <dbReference type="EMBL" id="KWZ77890.1"/>
    </source>
</evidence>
<evidence type="ECO:0000313" key="3">
    <source>
        <dbReference type="Proteomes" id="UP000070383"/>
    </source>
</evidence>
<dbReference type="OrthoDB" id="3192849at2"/>
<sequence>MLDKTFILFSFEKFEEPAAALDKLKDLEKARLIPLPSQIDAGCGFALRILERDLPLALNRLTKRDYDGIFLMKRDKNGRMLIEKYVF</sequence>
<dbReference type="Proteomes" id="UP000070383">
    <property type="component" value="Unassembled WGS sequence"/>
</dbReference>
<dbReference type="PATRIC" id="fig|33036.3.peg.1087"/>
<comment type="caution">
    <text evidence="2">The sequence shown here is derived from an EMBL/GenBank/DDBJ whole genome shotgun (WGS) entry which is preliminary data.</text>
</comment>
<organism evidence="2 3">
    <name type="scientific">Anaerococcus tetradius</name>
    <dbReference type="NCBI Taxonomy" id="33036"/>
    <lineage>
        <taxon>Bacteria</taxon>
        <taxon>Bacillati</taxon>
        <taxon>Bacillota</taxon>
        <taxon>Tissierellia</taxon>
        <taxon>Tissierellales</taxon>
        <taxon>Peptoniphilaceae</taxon>
        <taxon>Anaerococcus</taxon>
    </lineage>
</organism>